<evidence type="ECO:0000313" key="3">
    <source>
        <dbReference type="Proteomes" id="UP000799537"/>
    </source>
</evidence>
<accession>A0A6A6CKA1</accession>
<feature type="compositionally biased region" description="Polar residues" evidence="1">
    <location>
        <begin position="388"/>
        <end position="412"/>
    </location>
</feature>
<evidence type="ECO:0000256" key="1">
    <source>
        <dbReference type="SAM" id="MobiDB-lite"/>
    </source>
</evidence>
<dbReference type="GeneID" id="54565852"/>
<feature type="region of interest" description="Disordered" evidence="1">
    <location>
        <begin position="379"/>
        <end position="412"/>
    </location>
</feature>
<proteinExistence type="predicted"/>
<dbReference type="RefSeq" id="XP_033668360.1">
    <property type="nucleotide sequence ID" value="XM_033812580.1"/>
</dbReference>
<organism evidence="2 3">
    <name type="scientific">Zasmidium cellare ATCC 36951</name>
    <dbReference type="NCBI Taxonomy" id="1080233"/>
    <lineage>
        <taxon>Eukaryota</taxon>
        <taxon>Fungi</taxon>
        <taxon>Dikarya</taxon>
        <taxon>Ascomycota</taxon>
        <taxon>Pezizomycotina</taxon>
        <taxon>Dothideomycetes</taxon>
        <taxon>Dothideomycetidae</taxon>
        <taxon>Mycosphaerellales</taxon>
        <taxon>Mycosphaerellaceae</taxon>
        <taxon>Zasmidium</taxon>
    </lineage>
</organism>
<sequence length="644" mass="73012">MADAGRAYGQTARFTTRERRREGGAARAEEMTKEERCTAPPEVAGSIRTASEHLPRMLSSLMGHKLTASSLLPRQQSIEFFRDHQIQHERKIPECSSRRDKRQLLLITSPDQEGGDNRANEANTEKREPSSVQTVGRLSQVILEKRVDCKSCFIHLFDPLTFTAKSPSSVHDNCLPTVVTTHPTLDSAHLVVLRPALRPPPTTHHALLAPASHPHVAMAFVRREYEAPSIRDKSMVYSDTKRFVNSNFGDTVRPIVVGDILPDTGDRMTRKFVRAKLGIAISVKEAKESKSMETQEAMDRWLFDRRLLAWEDVGADGWFGNWSGLSDWEIFWQCNSAGFSDRFKYTPGEELSEYWESLFTITQARIFVRKGVRRSLAPGITWRPKPTSKLQSSPQQRHDSQSNTTSSSNVAVKSTAVHTAGRGLFKLSTELRNSIYEMTIRDPIGENRVVYVFPSLPGISCFSPNAYQQCRDPGILRTCKRIREESMPIYYTNQNIVAVMPPLSRLRVIYNPTAHLQPLLPFMRNLDVLHRFNYNDHIKHSEEQQAQPHYGTATVVLQLRGDSFSTAVFVDAATSNERERAQNCCDGSNLDSISRGVEAMETVLTEAMKSRVITKQGDSMYKWMKFSRMAMNRVQDEWDEAIRG</sequence>
<name>A0A6A6CKA1_ZASCE</name>
<feature type="compositionally biased region" description="Basic and acidic residues" evidence="1">
    <location>
        <begin position="115"/>
        <end position="129"/>
    </location>
</feature>
<evidence type="ECO:0000313" key="2">
    <source>
        <dbReference type="EMBL" id="KAF2167471.1"/>
    </source>
</evidence>
<keyword evidence="3" id="KW-1185">Reference proteome</keyword>
<protein>
    <submittedName>
        <fullName evidence="2">Uncharacterized protein</fullName>
    </submittedName>
</protein>
<dbReference type="Proteomes" id="UP000799537">
    <property type="component" value="Unassembled WGS sequence"/>
</dbReference>
<feature type="region of interest" description="Disordered" evidence="1">
    <location>
        <begin position="107"/>
        <end position="132"/>
    </location>
</feature>
<dbReference type="AlphaFoldDB" id="A0A6A6CKA1"/>
<feature type="compositionally biased region" description="Basic and acidic residues" evidence="1">
    <location>
        <begin position="15"/>
        <end position="37"/>
    </location>
</feature>
<gene>
    <name evidence="2" type="ORF">M409DRAFT_54070</name>
</gene>
<feature type="region of interest" description="Disordered" evidence="1">
    <location>
        <begin position="1"/>
        <end position="45"/>
    </location>
</feature>
<reference evidence="2" key="1">
    <citation type="journal article" date="2020" name="Stud. Mycol.">
        <title>101 Dothideomycetes genomes: a test case for predicting lifestyles and emergence of pathogens.</title>
        <authorList>
            <person name="Haridas S."/>
            <person name="Albert R."/>
            <person name="Binder M."/>
            <person name="Bloem J."/>
            <person name="Labutti K."/>
            <person name="Salamov A."/>
            <person name="Andreopoulos B."/>
            <person name="Baker S."/>
            <person name="Barry K."/>
            <person name="Bills G."/>
            <person name="Bluhm B."/>
            <person name="Cannon C."/>
            <person name="Castanera R."/>
            <person name="Culley D."/>
            <person name="Daum C."/>
            <person name="Ezra D."/>
            <person name="Gonzalez J."/>
            <person name="Henrissat B."/>
            <person name="Kuo A."/>
            <person name="Liang C."/>
            <person name="Lipzen A."/>
            <person name="Lutzoni F."/>
            <person name="Magnuson J."/>
            <person name="Mondo S."/>
            <person name="Nolan M."/>
            <person name="Ohm R."/>
            <person name="Pangilinan J."/>
            <person name="Park H.-J."/>
            <person name="Ramirez L."/>
            <person name="Alfaro M."/>
            <person name="Sun H."/>
            <person name="Tritt A."/>
            <person name="Yoshinaga Y."/>
            <person name="Zwiers L.-H."/>
            <person name="Turgeon B."/>
            <person name="Goodwin S."/>
            <person name="Spatafora J."/>
            <person name="Crous P."/>
            <person name="Grigoriev I."/>
        </authorList>
    </citation>
    <scope>NUCLEOTIDE SEQUENCE</scope>
    <source>
        <strain evidence="2">ATCC 36951</strain>
    </source>
</reference>
<dbReference type="EMBL" id="ML993593">
    <property type="protein sequence ID" value="KAF2167471.1"/>
    <property type="molecule type" value="Genomic_DNA"/>
</dbReference>